<dbReference type="InterPro" id="IPR009051">
    <property type="entry name" value="Helical_ferredxn"/>
</dbReference>
<evidence type="ECO:0000256" key="3">
    <source>
        <dbReference type="ARBA" id="ARBA00022723"/>
    </source>
</evidence>
<dbReference type="Pfam" id="PF11614">
    <property type="entry name" value="FixG_C"/>
    <property type="match status" value="1"/>
</dbReference>
<feature type="transmembrane region" description="Helical" evidence="7">
    <location>
        <begin position="325"/>
        <end position="343"/>
    </location>
</feature>
<evidence type="ECO:0000256" key="2">
    <source>
        <dbReference type="ARBA" id="ARBA00022485"/>
    </source>
</evidence>
<evidence type="ECO:0000313" key="10">
    <source>
        <dbReference type="Proteomes" id="UP001258994"/>
    </source>
</evidence>
<sequence length="453" mass="52589">MQKIAPNSSSVIFQTSNIDNKVYVKEQKGFYQLIRRTLGWLLTVLFIALPFIQYKGQQAILFDLEVQSLNLFSMVLYPQDMFIFVLILLFSAFALFFVSNKYGRIWCGYTCPQTIWSMMYLWVEHRVEGNRQQRIKLDKMPATLRKVAIKLLKHSIWFLIAVITATVFMSYFVPARDIYFDLVTFNISNLVFLWIVFFTLCTYINAGWIREKMCEHMCPYSRFQSVMFSSSTKVVEYDTTRGERRGPRKITSKKPNNLGDCVDCNLCVQVCPVGIDIREGLQYECISCGLCIDACDQTMDKFSYPRGLIKYSASISIDNKQPIKYSYAFILLTISALFIFWLSQRSQFEVSVVKDRNVLYREVDDRMIENTFQIKIFNKSKTNAEFEIQLIGLDNFTIKGGKYVSVGAQERTVAMVSVLSPKEYDKKFTSFEFNLEDLTDKNLITAKTTFHAP</sequence>
<evidence type="ECO:0000256" key="1">
    <source>
        <dbReference type="ARBA" id="ARBA00022448"/>
    </source>
</evidence>
<dbReference type="InterPro" id="IPR051684">
    <property type="entry name" value="Electron_Trans/Redox"/>
</dbReference>
<dbReference type="InterPro" id="IPR032879">
    <property type="entry name" value="FixG_C"/>
</dbReference>
<keyword evidence="10" id="KW-1185">Reference proteome</keyword>
<feature type="transmembrane region" description="Helical" evidence="7">
    <location>
        <begin position="38"/>
        <end position="56"/>
    </location>
</feature>
<evidence type="ECO:0000259" key="8">
    <source>
        <dbReference type="PROSITE" id="PS51379"/>
    </source>
</evidence>
<keyword evidence="7" id="KW-0472">Membrane</keyword>
<evidence type="ECO:0000313" key="9">
    <source>
        <dbReference type="EMBL" id="WNC71360.1"/>
    </source>
</evidence>
<keyword evidence="3" id="KW-0479">Metal-binding</keyword>
<proteinExistence type="predicted"/>
<keyword evidence="7" id="KW-1133">Transmembrane helix</keyword>
<dbReference type="InterPro" id="IPR014116">
    <property type="entry name" value="Cyt_c_oxidase_cbb3_FixG"/>
</dbReference>
<accession>A0ABY9TUB8</accession>
<evidence type="ECO:0000256" key="5">
    <source>
        <dbReference type="ARBA" id="ARBA00023004"/>
    </source>
</evidence>
<keyword evidence="2" id="KW-0004">4Fe-4S</keyword>
<protein>
    <submittedName>
        <fullName evidence="9">Cytochrome c oxidase accessory protein CcoG</fullName>
    </submittedName>
</protein>
<dbReference type="InterPro" id="IPR017896">
    <property type="entry name" value="4Fe4S_Fe-S-bd"/>
</dbReference>
<keyword evidence="4" id="KW-0249">Electron transport</keyword>
<evidence type="ECO:0000256" key="6">
    <source>
        <dbReference type="ARBA" id="ARBA00023014"/>
    </source>
</evidence>
<dbReference type="PROSITE" id="PS00198">
    <property type="entry name" value="4FE4S_FER_1"/>
    <property type="match status" value="1"/>
</dbReference>
<evidence type="ECO:0000256" key="4">
    <source>
        <dbReference type="ARBA" id="ARBA00022982"/>
    </source>
</evidence>
<keyword evidence="7" id="KW-0812">Transmembrane</keyword>
<dbReference type="PANTHER" id="PTHR30176:SF3">
    <property type="entry name" value="FERREDOXIN-TYPE PROTEIN NAPH"/>
    <property type="match status" value="1"/>
</dbReference>
<reference evidence="10" key="1">
    <citation type="submission" date="2023-09" db="EMBL/GenBank/DDBJ databases">
        <authorList>
            <person name="Li S."/>
            <person name="Li X."/>
            <person name="Zhang C."/>
            <person name="Zhao Z."/>
        </authorList>
    </citation>
    <scope>NUCLEOTIDE SEQUENCE [LARGE SCALE GENOMIC DNA]</scope>
    <source>
        <strain evidence="10">SQ149</strain>
    </source>
</reference>
<dbReference type="SUPFAM" id="SSF54862">
    <property type="entry name" value="4Fe-4S ferredoxins"/>
    <property type="match status" value="1"/>
</dbReference>
<dbReference type="InterPro" id="IPR017900">
    <property type="entry name" value="4Fe4S_Fe_S_CS"/>
</dbReference>
<feature type="transmembrane region" description="Helical" evidence="7">
    <location>
        <begin position="155"/>
        <end position="173"/>
    </location>
</feature>
<dbReference type="PROSITE" id="PS51379">
    <property type="entry name" value="4FE4S_FER_2"/>
    <property type="match status" value="1"/>
</dbReference>
<gene>
    <name evidence="9" type="primary">ccoG</name>
    <name evidence="9" type="ORF">RGQ13_14680</name>
</gene>
<feature type="transmembrane region" description="Helical" evidence="7">
    <location>
        <begin position="185"/>
        <end position="206"/>
    </location>
</feature>
<feature type="domain" description="4Fe-4S ferredoxin-type" evidence="8">
    <location>
        <begin position="252"/>
        <end position="280"/>
    </location>
</feature>
<keyword evidence="1" id="KW-0813">Transport</keyword>
<dbReference type="InterPro" id="IPR013783">
    <property type="entry name" value="Ig-like_fold"/>
</dbReference>
<dbReference type="Pfam" id="PF13746">
    <property type="entry name" value="Fer4_18"/>
    <property type="match status" value="1"/>
</dbReference>
<name>A0ABY9TUB8_9GAMM</name>
<feature type="transmembrane region" description="Helical" evidence="7">
    <location>
        <begin position="76"/>
        <end position="98"/>
    </location>
</feature>
<evidence type="ECO:0000256" key="7">
    <source>
        <dbReference type="SAM" id="Phobius"/>
    </source>
</evidence>
<keyword evidence="6" id="KW-0411">Iron-sulfur</keyword>
<dbReference type="EMBL" id="CP134145">
    <property type="protein sequence ID" value="WNC71360.1"/>
    <property type="molecule type" value="Genomic_DNA"/>
</dbReference>
<organism evidence="9 10">
    <name type="scientific">Thalassotalea psychrophila</name>
    <dbReference type="NCBI Taxonomy" id="3065647"/>
    <lineage>
        <taxon>Bacteria</taxon>
        <taxon>Pseudomonadati</taxon>
        <taxon>Pseudomonadota</taxon>
        <taxon>Gammaproteobacteria</taxon>
        <taxon>Alteromonadales</taxon>
        <taxon>Colwelliaceae</taxon>
        <taxon>Thalassotalea</taxon>
    </lineage>
</organism>
<dbReference type="NCBIfam" id="TIGR02745">
    <property type="entry name" value="ccoG_rdxA_fixG"/>
    <property type="match status" value="1"/>
</dbReference>
<dbReference type="PANTHER" id="PTHR30176">
    <property type="entry name" value="FERREDOXIN-TYPE PROTEIN NAPH"/>
    <property type="match status" value="1"/>
</dbReference>
<dbReference type="RefSeq" id="WP_348390495.1">
    <property type="nucleotide sequence ID" value="NZ_CP134145.1"/>
</dbReference>
<dbReference type="Gene3D" id="1.10.1060.10">
    <property type="entry name" value="Alpha-helical ferredoxin"/>
    <property type="match status" value="1"/>
</dbReference>
<dbReference type="Proteomes" id="UP001258994">
    <property type="component" value="Chromosome"/>
</dbReference>
<keyword evidence="5" id="KW-0408">Iron</keyword>
<dbReference type="Gene3D" id="2.60.40.10">
    <property type="entry name" value="Immunoglobulins"/>
    <property type="match status" value="1"/>
</dbReference>